<reference evidence="1 2" key="1">
    <citation type="submission" date="2021-06" db="EMBL/GenBank/DDBJ databases">
        <authorList>
            <person name="Kallberg Y."/>
            <person name="Tangrot J."/>
            <person name="Rosling A."/>
        </authorList>
    </citation>
    <scope>NUCLEOTIDE SEQUENCE [LARGE SCALE GENOMIC DNA]</scope>
    <source>
        <strain evidence="1 2">120-4 pot B 10/14</strain>
    </source>
</reference>
<dbReference type="Proteomes" id="UP000789901">
    <property type="component" value="Unassembled WGS sequence"/>
</dbReference>
<evidence type="ECO:0000313" key="1">
    <source>
        <dbReference type="EMBL" id="CAG8849561.1"/>
    </source>
</evidence>
<protein>
    <submittedName>
        <fullName evidence="1">17449_t:CDS:1</fullName>
    </submittedName>
</protein>
<accession>A0ABN7X9G0</accession>
<name>A0ABN7X9G0_GIGMA</name>
<evidence type="ECO:0000313" key="2">
    <source>
        <dbReference type="Proteomes" id="UP000789901"/>
    </source>
</evidence>
<dbReference type="EMBL" id="CAJVQB010096871">
    <property type="protein sequence ID" value="CAG8849561.1"/>
    <property type="molecule type" value="Genomic_DNA"/>
</dbReference>
<sequence length="90" mass="10335">DHALCYLLSEKYRIKTSNTSASFEEELGRQSSVAARILDFLCQWSSGEIESNVDRILEFLICLHTEAIASSVLHVEQQLISLHFWISNEY</sequence>
<keyword evidence="2" id="KW-1185">Reference proteome</keyword>
<organism evidence="1 2">
    <name type="scientific">Gigaspora margarita</name>
    <dbReference type="NCBI Taxonomy" id="4874"/>
    <lineage>
        <taxon>Eukaryota</taxon>
        <taxon>Fungi</taxon>
        <taxon>Fungi incertae sedis</taxon>
        <taxon>Mucoromycota</taxon>
        <taxon>Glomeromycotina</taxon>
        <taxon>Glomeromycetes</taxon>
        <taxon>Diversisporales</taxon>
        <taxon>Gigasporaceae</taxon>
        <taxon>Gigaspora</taxon>
    </lineage>
</organism>
<gene>
    <name evidence="1" type="ORF">GMARGA_LOCUS39780</name>
</gene>
<feature type="non-terminal residue" evidence="1">
    <location>
        <position position="1"/>
    </location>
</feature>
<proteinExistence type="predicted"/>
<comment type="caution">
    <text evidence="1">The sequence shown here is derived from an EMBL/GenBank/DDBJ whole genome shotgun (WGS) entry which is preliminary data.</text>
</comment>